<protein>
    <recommendedName>
        <fullName evidence="4">PHD-type domain-containing protein</fullName>
    </recommendedName>
</protein>
<dbReference type="SUPFAM" id="SSF57850">
    <property type="entry name" value="RING/U-box"/>
    <property type="match status" value="1"/>
</dbReference>
<dbReference type="PANTHER" id="PTHR21540">
    <property type="entry name" value="RING FINGER AND SWIM DOMAIN-CONTAINING PROTEIN 2"/>
    <property type="match status" value="1"/>
</dbReference>
<dbReference type="Gene3D" id="3.30.40.10">
    <property type="entry name" value="Zinc/RING finger domain, C3HC4 (zinc finger)"/>
    <property type="match status" value="1"/>
</dbReference>
<feature type="compositionally biased region" description="Acidic residues" evidence="1">
    <location>
        <begin position="263"/>
        <end position="282"/>
    </location>
</feature>
<name>B0YD82_ASPFC</name>
<gene>
    <name evidence="2" type="ORF">AFUB_094630</name>
</gene>
<feature type="region of interest" description="Disordered" evidence="1">
    <location>
        <begin position="261"/>
        <end position="305"/>
    </location>
</feature>
<dbReference type="AlphaFoldDB" id="B0YD82"/>
<reference evidence="2 3" key="1">
    <citation type="journal article" date="2008" name="PLoS Genet.">
        <title>Genomic islands in the pathogenic filamentous fungus Aspergillus fumigatus.</title>
        <authorList>
            <person name="Fedorova N.D."/>
            <person name="Khaldi N."/>
            <person name="Joardar V.S."/>
            <person name="Maiti R."/>
            <person name="Amedeo P."/>
            <person name="Anderson M.J."/>
            <person name="Crabtree J."/>
            <person name="Silva J.C."/>
            <person name="Badger J.H."/>
            <person name="Albarraq A."/>
            <person name="Angiuoli S."/>
            <person name="Bussey H."/>
            <person name="Bowyer P."/>
            <person name="Cotty P.J."/>
            <person name="Dyer P.S."/>
            <person name="Egan A."/>
            <person name="Galens K."/>
            <person name="Fraser-Liggett C.M."/>
            <person name="Haas B.J."/>
            <person name="Inman J.M."/>
            <person name="Kent R."/>
            <person name="Lemieux S."/>
            <person name="Malavazi I."/>
            <person name="Orvis J."/>
            <person name="Roemer T."/>
            <person name="Ronning C.M."/>
            <person name="Sundaram J.P."/>
            <person name="Sutton G."/>
            <person name="Turner G."/>
            <person name="Venter J.C."/>
            <person name="White O.R."/>
            <person name="Whitty B.R."/>
            <person name="Youngman P."/>
            <person name="Wolfe K.H."/>
            <person name="Goldman G.H."/>
            <person name="Wortman J.R."/>
            <person name="Jiang B."/>
            <person name="Denning D.W."/>
            <person name="Nierman W.C."/>
        </authorList>
    </citation>
    <scope>NUCLEOTIDE SEQUENCE [LARGE SCALE GENOMIC DNA]</scope>
    <source>
        <strain evidence="3">CBS 144.89 / FGSC A1163 / CEA10</strain>
    </source>
</reference>
<accession>B0YD82</accession>
<feature type="compositionally biased region" description="Low complexity" evidence="1">
    <location>
        <begin position="212"/>
        <end position="224"/>
    </location>
</feature>
<dbReference type="HOGENOM" id="CLU_049926_0_0_1"/>
<dbReference type="VEuPathDB" id="FungiDB:AFUB_094630"/>
<feature type="compositionally biased region" description="Acidic residues" evidence="1">
    <location>
        <begin position="179"/>
        <end position="210"/>
    </location>
</feature>
<dbReference type="InterPro" id="IPR039903">
    <property type="entry name" value="Zswim2"/>
</dbReference>
<dbReference type="PANTHER" id="PTHR21540:SF0">
    <property type="entry name" value="PHD FAMILY PROTEIN"/>
    <property type="match status" value="1"/>
</dbReference>
<sequence length="352" mass="39731">MSVVVLVSKPTAHFSELASHHRVRVIITLAKATMSHPDLSTILEVYPECEVTCYGYAPSQRRRCRMRTRKDNRDRASYLLEEGTRYLQRGLPVDGLLIELAPLVLCTRFHQYQADDLVRDWRAKLREFQQQTLLNAMLKSLQELVDSRARSRAARSAGRRLPERVSSPTRLERSAAIVTEEEPAAPEREEEEEERGDREDEPEPEPEPEPELTPSRSSTETSSPAVEAHVAEPTVPQTESRRVTRKPIEGDCNICLCPLREQDSDENGEGSEDRDDENEDDAAGTGSGTASDEHDAPEEHDDDDLVYCKNQCGTNYHKACIDVWHATQRTFETPRGDPIGLSCPYCRAAWSS</sequence>
<evidence type="ECO:0000313" key="2">
    <source>
        <dbReference type="EMBL" id="EDP47616.1"/>
    </source>
</evidence>
<feature type="compositionally biased region" description="Acidic residues" evidence="1">
    <location>
        <begin position="295"/>
        <end position="305"/>
    </location>
</feature>
<keyword evidence="3" id="KW-1185">Reference proteome</keyword>
<evidence type="ECO:0000256" key="1">
    <source>
        <dbReference type="SAM" id="MobiDB-lite"/>
    </source>
</evidence>
<evidence type="ECO:0000313" key="3">
    <source>
        <dbReference type="Proteomes" id="UP000001699"/>
    </source>
</evidence>
<feature type="region of interest" description="Disordered" evidence="1">
    <location>
        <begin position="153"/>
        <end position="244"/>
    </location>
</feature>
<dbReference type="EMBL" id="DS499602">
    <property type="protein sequence ID" value="EDP47616.1"/>
    <property type="molecule type" value="Genomic_DNA"/>
</dbReference>
<dbReference type="OrthoDB" id="8062037at2759"/>
<dbReference type="InterPro" id="IPR013083">
    <property type="entry name" value="Znf_RING/FYVE/PHD"/>
</dbReference>
<evidence type="ECO:0008006" key="4">
    <source>
        <dbReference type="Google" id="ProtNLM"/>
    </source>
</evidence>
<organism evidence="2 3">
    <name type="scientific">Aspergillus fumigatus (strain CBS 144.89 / FGSC A1163 / CEA10)</name>
    <name type="common">Neosartorya fumigata</name>
    <dbReference type="NCBI Taxonomy" id="451804"/>
    <lineage>
        <taxon>Eukaryota</taxon>
        <taxon>Fungi</taxon>
        <taxon>Dikarya</taxon>
        <taxon>Ascomycota</taxon>
        <taxon>Pezizomycotina</taxon>
        <taxon>Eurotiomycetes</taxon>
        <taxon>Eurotiomycetidae</taxon>
        <taxon>Eurotiales</taxon>
        <taxon>Aspergillaceae</taxon>
        <taxon>Aspergillus</taxon>
        <taxon>Aspergillus subgen. Fumigati</taxon>
    </lineage>
</organism>
<dbReference type="GO" id="GO:0061630">
    <property type="term" value="F:ubiquitin protein ligase activity"/>
    <property type="evidence" value="ECO:0007669"/>
    <property type="project" value="InterPro"/>
</dbReference>
<proteinExistence type="predicted"/>
<dbReference type="Proteomes" id="UP000001699">
    <property type="component" value="Unassembled WGS sequence"/>
</dbReference>